<dbReference type="EMBL" id="SDJQ01000020">
    <property type="protein sequence ID" value="RXR32040.1"/>
    <property type="molecule type" value="Genomic_DNA"/>
</dbReference>
<dbReference type="AlphaFoldDB" id="A0A4Q1KR83"/>
<dbReference type="SUPFAM" id="SSF51556">
    <property type="entry name" value="Metallo-dependent hydrolases"/>
    <property type="match status" value="1"/>
</dbReference>
<dbReference type="SUPFAM" id="SSF51338">
    <property type="entry name" value="Composite domain of metallo-dependent hydrolases"/>
    <property type="match status" value="1"/>
</dbReference>
<gene>
    <name evidence="2" type="ORF">EQW73_15935</name>
    <name evidence="3" type="ORF">EQW78_15035</name>
</gene>
<comment type="caution">
    <text evidence="3">The sequence shown here is derived from an EMBL/GenBank/DDBJ whole genome shotgun (WGS) entry which is preliminary data.</text>
</comment>
<reference evidence="4 5" key="1">
    <citation type="submission" date="2019-01" db="EMBL/GenBank/DDBJ databases">
        <title>Oerskovia turbata Genome sequencing and assembly.</title>
        <authorList>
            <person name="Dou T."/>
        </authorList>
    </citation>
    <scope>NUCLEOTIDE SEQUENCE [LARGE SCALE GENOMIC DNA]</scope>
    <source>
        <strain evidence="3 4">JCM12123</strain>
        <strain evidence="2 5">JCM3160</strain>
    </source>
</reference>
<dbReference type="RefSeq" id="WP_030152399.1">
    <property type="nucleotide sequence ID" value="NZ_JOFV01000014.1"/>
</dbReference>
<dbReference type="InterPro" id="IPR032466">
    <property type="entry name" value="Metal_Hydrolase"/>
</dbReference>
<evidence type="ECO:0008006" key="6">
    <source>
        <dbReference type="Google" id="ProtNLM"/>
    </source>
</evidence>
<accession>A0A4Q1KR83</accession>
<dbReference type="OrthoDB" id="3238066at2"/>
<dbReference type="PANTHER" id="PTHR43794">
    <property type="entry name" value="AMINOHYDROLASE SSNA-RELATED"/>
    <property type="match status" value="1"/>
</dbReference>
<evidence type="ECO:0000313" key="4">
    <source>
        <dbReference type="Proteomes" id="UP000289805"/>
    </source>
</evidence>
<proteinExistence type="predicted"/>
<evidence type="ECO:0000256" key="1">
    <source>
        <dbReference type="ARBA" id="ARBA00022801"/>
    </source>
</evidence>
<dbReference type="Proteomes" id="UP000289805">
    <property type="component" value="Unassembled WGS sequence"/>
</dbReference>
<sequence length="513" mass="54638">MWAIRGRVVALSDDRSVAPSESAAFTGRVWIDDDGRVADVTRSTAKGPARFDGCPVVDVGTSLVLPGLIDLHNHLAYDTLPLWTEPSQAVPFAHHDSWPRAKTYAASTTWPAYAFITASPHELLAYVETKAIVGGTTSIQGSPPMNRPRDGWLVREIDDESFGTGNRNMVLASVLTAKPADLADRANRMRAGSLFVYHCAEGQPGSLVAREYTDAESAGCLQPRFVAVHATAVDATGFARWTDPGAVVWSPFSNLWLYGVTTDVPAARAAGLDVCLGADWAPSGSKNVLGELKAARLTADHAGWNLTDEDLVRMVTCVPGDVLARGWGRQTGRLQPGALADVLVLRAERRADPFRTVVAATEDDVDLVVIDGVARYGTPALMAAAGAPDRTPLTVGSRDMRLSLTHPDDGTTPWEWGDVVDRLEAVRADPQAEITTAQAHAAAWAGSMSDEGAPLRLALDMPTGVGPVGGLPRDLGTITVPPLESLMPDDAWLAQVVGRGFHAGVLDGLRAYY</sequence>
<evidence type="ECO:0000313" key="5">
    <source>
        <dbReference type="Proteomes" id="UP000290517"/>
    </source>
</evidence>
<keyword evidence="1" id="KW-0378">Hydrolase</keyword>
<dbReference type="Gene3D" id="2.30.40.10">
    <property type="entry name" value="Urease, subunit C, domain 1"/>
    <property type="match status" value="2"/>
</dbReference>
<protein>
    <recommendedName>
        <fullName evidence="6">Amidohydrolase-related domain-containing protein</fullName>
    </recommendedName>
</protein>
<keyword evidence="5" id="KW-1185">Reference proteome</keyword>
<evidence type="ECO:0000313" key="3">
    <source>
        <dbReference type="EMBL" id="RXR32040.1"/>
    </source>
</evidence>
<dbReference type="InterPro" id="IPR050287">
    <property type="entry name" value="MTA/SAH_deaminase"/>
</dbReference>
<dbReference type="InterPro" id="IPR011059">
    <property type="entry name" value="Metal-dep_hydrolase_composite"/>
</dbReference>
<evidence type="ECO:0000313" key="2">
    <source>
        <dbReference type="EMBL" id="RXR22704.1"/>
    </source>
</evidence>
<organism evidence="3 4">
    <name type="scientific">Oerskovia turbata</name>
    <dbReference type="NCBI Taxonomy" id="1713"/>
    <lineage>
        <taxon>Bacteria</taxon>
        <taxon>Bacillati</taxon>
        <taxon>Actinomycetota</taxon>
        <taxon>Actinomycetes</taxon>
        <taxon>Micrococcales</taxon>
        <taxon>Cellulomonadaceae</taxon>
        <taxon>Oerskovia</taxon>
    </lineage>
</organism>
<dbReference type="EMBL" id="SDJR01000012">
    <property type="protein sequence ID" value="RXR22704.1"/>
    <property type="molecule type" value="Genomic_DNA"/>
</dbReference>
<dbReference type="Proteomes" id="UP000290517">
    <property type="component" value="Unassembled WGS sequence"/>
</dbReference>
<dbReference type="GO" id="GO:0016810">
    <property type="term" value="F:hydrolase activity, acting on carbon-nitrogen (but not peptide) bonds"/>
    <property type="evidence" value="ECO:0007669"/>
    <property type="project" value="InterPro"/>
</dbReference>
<dbReference type="Gene3D" id="3.20.20.140">
    <property type="entry name" value="Metal-dependent hydrolases"/>
    <property type="match status" value="2"/>
</dbReference>
<name>A0A4Q1KR83_9CELL</name>
<dbReference type="PANTHER" id="PTHR43794:SF11">
    <property type="entry name" value="AMIDOHYDROLASE-RELATED DOMAIN-CONTAINING PROTEIN"/>
    <property type="match status" value="1"/>
</dbReference>
<dbReference type="STRING" id="1713.GCA_000718325_02916"/>